<sequence length="126" mass="14813">MVKRLLSFLWVAIAVFVIGFLLHNYLLQHWNVSLRYNLFSVYLFHFVASSVVYLLLEFVYSYVPDQVGYGFLMGVFIKIGVFVLVFQTPIFYTEDMPLYERLPLVLPLFMFLGVEVWSIAKLLNLK</sequence>
<dbReference type="EMBL" id="FQYX01000001">
    <property type="protein sequence ID" value="SHI31784.1"/>
    <property type="molecule type" value="Genomic_DNA"/>
</dbReference>
<feature type="transmembrane region" description="Helical" evidence="1">
    <location>
        <begin position="39"/>
        <end position="63"/>
    </location>
</feature>
<feature type="transmembrane region" description="Helical" evidence="1">
    <location>
        <begin position="104"/>
        <end position="123"/>
    </location>
</feature>
<feature type="transmembrane region" description="Helical" evidence="1">
    <location>
        <begin position="69"/>
        <end position="92"/>
    </location>
</feature>
<dbReference type="RefSeq" id="WP_084668377.1">
    <property type="nucleotide sequence ID" value="NZ_FQYX01000001.1"/>
</dbReference>
<gene>
    <name evidence="2" type="ORF">SAMN04487911_10193</name>
</gene>
<keyword evidence="3" id="KW-1185">Reference proteome</keyword>
<dbReference type="STRING" id="558155.SAMN04487911_10193"/>
<evidence type="ECO:0000313" key="2">
    <source>
        <dbReference type="EMBL" id="SHI31784.1"/>
    </source>
</evidence>
<dbReference type="Pfam" id="PF19665">
    <property type="entry name" value="DUF6168"/>
    <property type="match status" value="1"/>
</dbReference>
<proteinExistence type="predicted"/>
<dbReference type="AlphaFoldDB" id="A0A1M6A5M7"/>
<organism evidence="2 3">
    <name type="scientific">Arenibacter nanhaiticus</name>
    <dbReference type="NCBI Taxonomy" id="558155"/>
    <lineage>
        <taxon>Bacteria</taxon>
        <taxon>Pseudomonadati</taxon>
        <taxon>Bacteroidota</taxon>
        <taxon>Flavobacteriia</taxon>
        <taxon>Flavobacteriales</taxon>
        <taxon>Flavobacteriaceae</taxon>
        <taxon>Arenibacter</taxon>
    </lineage>
</organism>
<keyword evidence="1" id="KW-0812">Transmembrane</keyword>
<protein>
    <submittedName>
        <fullName evidence="2">Uncharacterized protein</fullName>
    </submittedName>
</protein>
<dbReference type="InterPro" id="IPR046166">
    <property type="entry name" value="DUF6168"/>
</dbReference>
<dbReference type="Proteomes" id="UP000184231">
    <property type="component" value="Unassembled WGS sequence"/>
</dbReference>
<evidence type="ECO:0000256" key="1">
    <source>
        <dbReference type="SAM" id="Phobius"/>
    </source>
</evidence>
<accession>A0A1M6A5M7</accession>
<dbReference type="OrthoDB" id="981687at2"/>
<name>A0A1M6A5M7_9FLAO</name>
<evidence type="ECO:0000313" key="3">
    <source>
        <dbReference type="Proteomes" id="UP000184231"/>
    </source>
</evidence>
<keyword evidence="1" id="KW-0472">Membrane</keyword>
<feature type="transmembrane region" description="Helical" evidence="1">
    <location>
        <begin position="6"/>
        <end position="27"/>
    </location>
</feature>
<reference evidence="2 3" key="1">
    <citation type="submission" date="2016-11" db="EMBL/GenBank/DDBJ databases">
        <authorList>
            <person name="Jaros S."/>
            <person name="Januszkiewicz K."/>
            <person name="Wedrychowicz H."/>
        </authorList>
    </citation>
    <scope>NUCLEOTIDE SEQUENCE [LARGE SCALE GENOMIC DNA]</scope>
    <source>
        <strain evidence="2 3">CGMCC 1.8863</strain>
    </source>
</reference>
<keyword evidence="1" id="KW-1133">Transmembrane helix</keyword>